<evidence type="ECO:0000256" key="1">
    <source>
        <dbReference type="SAM" id="Phobius"/>
    </source>
</evidence>
<accession>A0A835HZZ5</accession>
<keyword evidence="1" id="KW-0812">Transmembrane</keyword>
<dbReference type="OrthoDB" id="206053at2759"/>
<protein>
    <submittedName>
        <fullName evidence="2">Uncharacterized protein</fullName>
    </submittedName>
</protein>
<keyword evidence="1" id="KW-1133">Transmembrane helix</keyword>
<dbReference type="AlphaFoldDB" id="A0A835HZZ5"/>
<proteinExistence type="predicted"/>
<sequence length="111" mass="12316">MERDESALANEMRQVLEGLMKTSYDLSKVIAILGLVQLSCGAWVAYTTLFATFGLGVVDALLVQNTLKYLLQFGQVSPYLGYNALKDFFPTMAMKPNLQCSNLACLERQVL</sequence>
<dbReference type="EMBL" id="JADFTS010000005">
    <property type="protein sequence ID" value="KAF9607532.1"/>
    <property type="molecule type" value="Genomic_DNA"/>
</dbReference>
<organism evidence="2 3">
    <name type="scientific">Coptis chinensis</name>
    <dbReference type="NCBI Taxonomy" id="261450"/>
    <lineage>
        <taxon>Eukaryota</taxon>
        <taxon>Viridiplantae</taxon>
        <taxon>Streptophyta</taxon>
        <taxon>Embryophyta</taxon>
        <taxon>Tracheophyta</taxon>
        <taxon>Spermatophyta</taxon>
        <taxon>Magnoliopsida</taxon>
        <taxon>Ranunculales</taxon>
        <taxon>Ranunculaceae</taxon>
        <taxon>Coptidoideae</taxon>
        <taxon>Coptis</taxon>
    </lineage>
</organism>
<name>A0A835HZZ5_9MAGN</name>
<gene>
    <name evidence="2" type="ORF">IFM89_036894</name>
</gene>
<feature type="transmembrane region" description="Helical" evidence="1">
    <location>
        <begin position="29"/>
        <end position="62"/>
    </location>
</feature>
<dbReference type="Gene3D" id="3.40.50.720">
    <property type="entry name" value="NAD(P)-binding Rossmann-like Domain"/>
    <property type="match status" value="1"/>
</dbReference>
<dbReference type="PANTHER" id="PTHR37222:SF1">
    <property type="entry name" value="OS02G0718000 PROTEIN"/>
    <property type="match status" value="1"/>
</dbReference>
<evidence type="ECO:0000313" key="2">
    <source>
        <dbReference type="EMBL" id="KAF9607532.1"/>
    </source>
</evidence>
<comment type="caution">
    <text evidence="2">The sequence shown here is derived from an EMBL/GenBank/DDBJ whole genome shotgun (WGS) entry which is preliminary data.</text>
</comment>
<evidence type="ECO:0000313" key="3">
    <source>
        <dbReference type="Proteomes" id="UP000631114"/>
    </source>
</evidence>
<keyword evidence="3" id="KW-1185">Reference proteome</keyword>
<reference evidence="2 3" key="1">
    <citation type="submission" date="2020-10" db="EMBL/GenBank/DDBJ databases">
        <title>The Coptis chinensis genome and diversification of protoberbering-type alkaloids.</title>
        <authorList>
            <person name="Wang B."/>
            <person name="Shu S."/>
            <person name="Song C."/>
            <person name="Liu Y."/>
        </authorList>
    </citation>
    <scope>NUCLEOTIDE SEQUENCE [LARGE SCALE GENOMIC DNA]</scope>
    <source>
        <strain evidence="2">HL-2020</strain>
        <tissue evidence="2">Leaf</tissue>
    </source>
</reference>
<dbReference type="PANTHER" id="PTHR37222">
    <property type="entry name" value="OS02G0718000 PROTEIN"/>
    <property type="match status" value="1"/>
</dbReference>
<keyword evidence="1" id="KW-0472">Membrane</keyword>
<dbReference type="Proteomes" id="UP000631114">
    <property type="component" value="Unassembled WGS sequence"/>
</dbReference>